<keyword evidence="3" id="KW-1185">Reference proteome</keyword>
<sequence>MAKGNQRKTGAPTKSAPEPAQDFPPPPSLIEDLASHAVPSSPQLYEDMTYLPDGTPAIVTPDAFSGKPEGIAGFIKSPG</sequence>
<feature type="region of interest" description="Disordered" evidence="1">
    <location>
        <begin position="1"/>
        <end position="31"/>
    </location>
</feature>
<accession>A0AAV7CCP9</accession>
<dbReference type="AlphaFoldDB" id="A0AAV7CCP9"/>
<proteinExistence type="predicted"/>
<evidence type="ECO:0000313" key="3">
    <source>
        <dbReference type="Proteomes" id="UP000824782"/>
    </source>
</evidence>
<evidence type="ECO:0000256" key="1">
    <source>
        <dbReference type="SAM" id="MobiDB-lite"/>
    </source>
</evidence>
<dbReference type="Proteomes" id="UP000824782">
    <property type="component" value="Unassembled WGS sequence"/>
</dbReference>
<comment type="caution">
    <text evidence="2">The sequence shown here is derived from an EMBL/GenBank/DDBJ whole genome shotgun (WGS) entry which is preliminary data.</text>
</comment>
<organism evidence="2 3">
    <name type="scientific">Engystomops pustulosus</name>
    <name type="common">Tungara frog</name>
    <name type="synonym">Physalaemus pustulosus</name>
    <dbReference type="NCBI Taxonomy" id="76066"/>
    <lineage>
        <taxon>Eukaryota</taxon>
        <taxon>Metazoa</taxon>
        <taxon>Chordata</taxon>
        <taxon>Craniata</taxon>
        <taxon>Vertebrata</taxon>
        <taxon>Euteleostomi</taxon>
        <taxon>Amphibia</taxon>
        <taxon>Batrachia</taxon>
        <taxon>Anura</taxon>
        <taxon>Neobatrachia</taxon>
        <taxon>Hyloidea</taxon>
        <taxon>Leptodactylidae</taxon>
        <taxon>Leiuperinae</taxon>
        <taxon>Engystomops</taxon>
    </lineage>
</organism>
<reference evidence="2" key="1">
    <citation type="thesis" date="2020" institute="ProQuest LLC" country="789 East Eisenhower Parkway, Ann Arbor, MI, USA">
        <title>Comparative Genomics and Chromosome Evolution.</title>
        <authorList>
            <person name="Mudd A.B."/>
        </authorList>
    </citation>
    <scope>NUCLEOTIDE SEQUENCE</scope>
    <source>
        <strain evidence="2">237g6f4</strain>
        <tissue evidence="2">Blood</tissue>
    </source>
</reference>
<name>A0AAV7CCP9_ENGPU</name>
<evidence type="ECO:0000313" key="2">
    <source>
        <dbReference type="EMBL" id="KAG8582202.1"/>
    </source>
</evidence>
<protein>
    <submittedName>
        <fullName evidence="2">Uncharacterized protein</fullName>
    </submittedName>
</protein>
<gene>
    <name evidence="2" type="ORF">GDO81_007957</name>
</gene>
<dbReference type="EMBL" id="WNYA01000003">
    <property type="protein sequence ID" value="KAG8582202.1"/>
    <property type="molecule type" value="Genomic_DNA"/>
</dbReference>